<sequence>MTSVLTTVVASSGLTIATASLIGWLARNSLLDLIKGGIKLNYDKQLETIKSKLSSEIEVLKADRTRDTAMLGLVHKSVTDSLSHAQEQRIAAISALWSAVLQLRKSMPPIFVILDCITESEYEEFLARKNIDLPTQEDTRFLGNEPFSSIEQQRIFFGEYLWSLYNAYTLIHARAIFRLLKELGGKDTMPWYRDEPSRRVVRSLLTDDEFKQFEALEISQMAFIRAHIEAKFIGHANRVLNGAENGAEAMRQAAAINAEVSAAQARSK</sequence>
<gene>
    <name evidence="1" type="ORF">BCO71033_07040</name>
</gene>
<evidence type="ECO:0000313" key="2">
    <source>
        <dbReference type="Proteomes" id="UP000494109"/>
    </source>
</evidence>
<dbReference type="AlphaFoldDB" id="A0A6P3BWT4"/>
<dbReference type="RefSeq" id="WP_174948359.1">
    <property type="nucleotide sequence ID" value="NZ_CABVQS010000048.1"/>
</dbReference>
<reference evidence="1 2" key="1">
    <citation type="submission" date="2019-09" db="EMBL/GenBank/DDBJ databases">
        <authorList>
            <person name="Depoorter E."/>
        </authorList>
    </citation>
    <scope>NUCLEOTIDE SEQUENCE [LARGE SCALE GENOMIC DNA]</scope>
    <source>
        <strain evidence="1">R-71033</strain>
    </source>
</reference>
<proteinExistence type="predicted"/>
<dbReference type="EMBL" id="CABVQS010000048">
    <property type="protein sequence ID" value="VWD64061.1"/>
    <property type="molecule type" value="Genomic_DNA"/>
</dbReference>
<protein>
    <submittedName>
        <fullName evidence="1">Uncharacterized protein</fullName>
    </submittedName>
</protein>
<organism evidence="1 2">
    <name type="scientific">Burkholderia contaminans</name>
    <dbReference type="NCBI Taxonomy" id="488447"/>
    <lineage>
        <taxon>Bacteria</taxon>
        <taxon>Pseudomonadati</taxon>
        <taxon>Pseudomonadota</taxon>
        <taxon>Betaproteobacteria</taxon>
        <taxon>Burkholderiales</taxon>
        <taxon>Burkholderiaceae</taxon>
        <taxon>Burkholderia</taxon>
        <taxon>Burkholderia cepacia complex</taxon>
    </lineage>
</organism>
<name>A0A6P3BWT4_9BURK</name>
<dbReference type="Proteomes" id="UP000494109">
    <property type="component" value="Unassembled WGS sequence"/>
</dbReference>
<evidence type="ECO:0000313" key="1">
    <source>
        <dbReference type="EMBL" id="VWD64061.1"/>
    </source>
</evidence>
<accession>A0A6P3BWT4</accession>